<evidence type="ECO:0000256" key="3">
    <source>
        <dbReference type="ARBA" id="ARBA00022630"/>
    </source>
</evidence>
<name>A0A1Y2GR82_9FUNG</name>
<dbReference type="STRING" id="64571.A0A1Y2GR82"/>
<dbReference type="PANTHER" id="PTHR42973">
    <property type="entry name" value="BINDING OXIDOREDUCTASE, PUTATIVE (AFU_ORTHOLOGUE AFUA_1G17690)-RELATED"/>
    <property type="match status" value="1"/>
</dbReference>
<keyword evidence="8" id="KW-1185">Reference proteome</keyword>
<evidence type="ECO:0000256" key="4">
    <source>
        <dbReference type="ARBA" id="ARBA00022827"/>
    </source>
</evidence>
<evidence type="ECO:0000313" key="7">
    <source>
        <dbReference type="EMBL" id="ORZ14968.1"/>
    </source>
</evidence>
<accession>A0A1Y2GR82</accession>
<dbReference type="GeneID" id="33563897"/>
<dbReference type="InterPro" id="IPR006094">
    <property type="entry name" value="Oxid_FAD_bind_N"/>
</dbReference>
<dbReference type="RefSeq" id="XP_021881100.1">
    <property type="nucleotide sequence ID" value="XM_022022053.1"/>
</dbReference>
<protein>
    <recommendedName>
        <fullName evidence="6">FAD-binding PCMH-type domain-containing protein</fullName>
    </recommendedName>
</protein>
<proteinExistence type="inferred from homology"/>
<gene>
    <name evidence="7" type="ORF">BCR41DRAFT_337030</name>
</gene>
<dbReference type="AlphaFoldDB" id="A0A1Y2GR82"/>
<dbReference type="PROSITE" id="PS51387">
    <property type="entry name" value="FAD_PCMH"/>
    <property type="match status" value="1"/>
</dbReference>
<comment type="similarity">
    <text evidence="2">Belongs to the oxygen-dependent FAD-linked oxidoreductase family.</text>
</comment>
<dbReference type="OrthoDB" id="415825at2759"/>
<dbReference type="InParanoid" id="A0A1Y2GR82"/>
<comment type="cofactor">
    <cofactor evidence="1">
        <name>FAD</name>
        <dbReference type="ChEBI" id="CHEBI:57692"/>
    </cofactor>
</comment>
<organism evidence="7 8">
    <name type="scientific">Lobosporangium transversale</name>
    <dbReference type="NCBI Taxonomy" id="64571"/>
    <lineage>
        <taxon>Eukaryota</taxon>
        <taxon>Fungi</taxon>
        <taxon>Fungi incertae sedis</taxon>
        <taxon>Mucoromycota</taxon>
        <taxon>Mortierellomycotina</taxon>
        <taxon>Mortierellomycetes</taxon>
        <taxon>Mortierellales</taxon>
        <taxon>Mortierellaceae</taxon>
        <taxon>Lobosporangium</taxon>
    </lineage>
</organism>
<dbReference type="GO" id="GO:0016491">
    <property type="term" value="F:oxidoreductase activity"/>
    <property type="evidence" value="ECO:0007669"/>
    <property type="project" value="UniProtKB-KW"/>
</dbReference>
<dbReference type="Gene3D" id="3.30.465.10">
    <property type="match status" value="1"/>
</dbReference>
<feature type="domain" description="FAD-binding PCMH-type" evidence="6">
    <location>
        <begin position="38"/>
        <end position="214"/>
    </location>
</feature>
<dbReference type="EMBL" id="MCFF01000020">
    <property type="protein sequence ID" value="ORZ14968.1"/>
    <property type="molecule type" value="Genomic_DNA"/>
</dbReference>
<dbReference type="Proteomes" id="UP000193648">
    <property type="component" value="Unassembled WGS sequence"/>
</dbReference>
<dbReference type="Pfam" id="PF01565">
    <property type="entry name" value="FAD_binding_4"/>
    <property type="match status" value="1"/>
</dbReference>
<reference evidence="7 8" key="1">
    <citation type="submission" date="2016-07" db="EMBL/GenBank/DDBJ databases">
        <title>Pervasive Adenine N6-methylation of Active Genes in Fungi.</title>
        <authorList>
            <consortium name="DOE Joint Genome Institute"/>
            <person name="Mondo S.J."/>
            <person name="Dannebaum R.O."/>
            <person name="Kuo R.C."/>
            <person name="Labutti K."/>
            <person name="Haridas S."/>
            <person name="Kuo A."/>
            <person name="Salamov A."/>
            <person name="Ahrendt S.R."/>
            <person name="Lipzen A."/>
            <person name="Sullivan W."/>
            <person name="Andreopoulos W.B."/>
            <person name="Clum A."/>
            <person name="Lindquist E."/>
            <person name="Daum C."/>
            <person name="Ramamoorthy G.K."/>
            <person name="Gryganskyi A."/>
            <person name="Culley D."/>
            <person name="Magnuson J.K."/>
            <person name="James T.Y."/>
            <person name="O'Malley M.A."/>
            <person name="Stajich J.E."/>
            <person name="Spatafora J.W."/>
            <person name="Visel A."/>
            <person name="Grigoriev I.V."/>
        </authorList>
    </citation>
    <scope>NUCLEOTIDE SEQUENCE [LARGE SCALE GENOMIC DNA]</scope>
    <source>
        <strain evidence="7 8">NRRL 3116</strain>
    </source>
</reference>
<evidence type="ECO:0000256" key="2">
    <source>
        <dbReference type="ARBA" id="ARBA00005466"/>
    </source>
</evidence>
<evidence type="ECO:0000256" key="5">
    <source>
        <dbReference type="ARBA" id="ARBA00023002"/>
    </source>
</evidence>
<keyword evidence="4" id="KW-0274">FAD</keyword>
<evidence type="ECO:0000256" key="1">
    <source>
        <dbReference type="ARBA" id="ARBA00001974"/>
    </source>
</evidence>
<evidence type="ECO:0000313" key="8">
    <source>
        <dbReference type="Proteomes" id="UP000193648"/>
    </source>
</evidence>
<comment type="caution">
    <text evidence="7">The sequence shown here is derived from an EMBL/GenBank/DDBJ whole genome shotgun (WGS) entry which is preliminary data.</text>
</comment>
<dbReference type="InterPro" id="IPR036318">
    <property type="entry name" value="FAD-bd_PCMH-like_sf"/>
</dbReference>
<keyword evidence="5" id="KW-0560">Oxidoreductase</keyword>
<dbReference type="PANTHER" id="PTHR42973:SF39">
    <property type="entry name" value="FAD-BINDING PCMH-TYPE DOMAIN-CONTAINING PROTEIN"/>
    <property type="match status" value="1"/>
</dbReference>
<sequence>MSINFNQAGFQGKVIQRGDEAYEESVYQYAWSSYEDKGTVEPAAVIYALDDSDVQLAIKLAKQYKFGIAIRTGGHHYTGASSTWDQSIQVDVSDTYTDFTWDNSEKTLLTTGISVALSKLNSRLRKANRFIPTGQCSYVHLGGHLQTGGYGQLIRSFGLLADHVQKVRIITADGNPRWVVRGVEADKDLLYGILGGSPGNFGVITDVTLRVHRDEDHPESRGFRAQLPYNITALKALLDIMVEMDNDDSFAPDYDFCVSVNKGTGHQGAKFSEQDRRLLWGSFDLNLPDRRLEYYDEHPTKYDRLSIVVFAQWANLQGAGQPYDPSFFNKIREAGGGSAVMKPHDGIYLDDDKAPLSVLCSHWIFPTVREFQLPYFKRTYISNSRNHKQNGWTTWVTGRIQDLEKDPNNEIFVSAQFQYSGGKFSAFRNNGKDGFSSLSWRDSTFGCTLDAFYNKDYPASKAAAEAWVNQNDQESVGHHDAKFSEQDRRLLWGSHNLNLPEHREQYYDEHPTKYDRISEIKQKYDPELIFTANAFAVGPLPERVAEACHVKFGFSAALFKQGDAFANQAPSAHLQLQLQSEE</sequence>
<dbReference type="SUPFAM" id="SSF56176">
    <property type="entry name" value="FAD-binding/transporter-associated domain-like"/>
    <property type="match status" value="1"/>
</dbReference>
<dbReference type="InterPro" id="IPR050416">
    <property type="entry name" value="FAD-linked_Oxidoreductase"/>
</dbReference>
<dbReference type="InterPro" id="IPR016166">
    <property type="entry name" value="FAD-bd_PCMH"/>
</dbReference>
<evidence type="ECO:0000259" key="6">
    <source>
        <dbReference type="PROSITE" id="PS51387"/>
    </source>
</evidence>
<keyword evidence="3" id="KW-0285">Flavoprotein</keyword>
<dbReference type="InterPro" id="IPR016169">
    <property type="entry name" value="FAD-bd_PCMH_sub2"/>
</dbReference>
<dbReference type="GO" id="GO:0071949">
    <property type="term" value="F:FAD binding"/>
    <property type="evidence" value="ECO:0007669"/>
    <property type="project" value="InterPro"/>
</dbReference>